<dbReference type="Pfam" id="PF14526">
    <property type="entry name" value="Cass2"/>
    <property type="match status" value="1"/>
</dbReference>
<evidence type="ECO:0000313" key="3">
    <source>
        <dbReference type="Proteomes" id="UP000035514"/>
    </source>
</evidence>
<protein>
    <submittedName>
        <fullName evidence="2">Transcription activator effector binding protein</fullName>
    </submittedName>
</protein>
<dbReference type="Gene3D" id="3.20.80.10">
    <property type="entry name" value="Regulatory factor, effector binding domain"/>
    <property type="match status" value="1"/>
</dbReference>
<dbReference type="PANTHER" id="PTHR36444:SF2">
    <property type="entry name" value="TRANSCRIPTIONAL REGULATOR PROTEIN YOBU-RELATED"/>
    <property type="match status" value="1"/>
</dbReference>
<dbReference type="Proteomes" id="UP000035514">
    <property type="component" value="Unassembled WGS sequence"/>
</dbReference>
<evidence type="ECO:0000313" key="2">
    <source>
        <dbReference type="EMBL" id="KLD99433.1"/>
    </source>
</evidence>
<dbReference type="SMART" id="SM00871">
    <property type="entry name" value="AraC_E_bind"/>
    <property type="match status" value="1"/>
</dbReference>
<accession>A0A0G9JYS7</accession>
<evidence type="ECO:0000259" key="1">
    <source>
        <dbReference type="SMART" id="SM00871"/>
    </source>
</evidence>
<sequence length="148" mass="17752">MKVKYLEKFYVAGITVRTNNVTELNEETAQIPQLWQRYIDESIESKTFNKSNNFAMYGVYNKYEKDVNSDYDYTIGVEVTKPKNAITIEKDKYLVFSKKAEFPDVVIDTWYDVWDYFASKNCEYERAYNFDFEKYENEDEVEIYISIL</sequence>
<proteinExistence type="predicted"/>
<dbReference type="InterPro" id="IPR053182">
    <property type="entry name" value="YobU-like_regulator"/>
</dbReference>
<reference evidence="2 3" key="1">
    <citation type="submission" date="2014-01" db="EMBL/GenBank/DDBJ databases">
        <title>Development of a Comparative Genomic Fingerprinting Assay for High Resolution Genotyping of Arcobacter butzleri.</title>
        <authorList>
            <person name="Webb A.L."/>
            <person name="Inglis G.D."/>
            <person name="Kruczkiewicz P."/>
            <person name="Selinger L.B."/>
            <person name="Taboada E.N."/>
        </authorList>
    </citation>
    <scope>NUCLEOTIDE SEQUENCE [LARGE SCALE GENOMIC DNA]</scope>
    <source>
        <strain evidence="2 3">L348</strain>
    </source>
</reference>
<dbReference type="SUPFAM" id="SSF55136">
    <property type="entry name" value="Probable bacterial effector-binding domain"/>
    <property type="match status" value="1"/>
</dbReference>
<dbReference type="RefSeq" id="WP_046996745.1">
    <property type="nucleotide sequence ID" value="NZ_JAIQ01000096.1"/>
</dbReference>
<name>A0A0G9JYS7_9BACT</name>
<comment type="caution">
    <text evidence="2">The sequence shown here is derived from an EMBL/GenBank/DDBJ whole genome shotgun (WGS) entry which is preliminary data.</text>
</comment>
<dbReference type="InterPro" id="IPR029441">
    <property type="entry name" value="Cass2"/>
</dbReference>
<organism evidence="2 3">
    <name type="scientific">Aliarcobacter butzleri L348</name>
    <dbReference type="NCBI Taxonomy" id="1447256"/>
    <lineage>
        <taxon>Bacteria</taxon>
        <taxon>Pseudomonadati</taxon>
        <taxon>Campylobacterota</taxon>
        <taxon>Epsilonproteobacteria</taxon>
        <taxon>Campylobacterales</taxon>
        <taxon>Arcobacteraceae</taxon>
        <taxon>Aliarcobacter</taxon>
    </lineage>
</organism>
<dbReference type="PATRIC" id="fig|1447256.3.peg.1293"/>
<dbReference type="EMBL" id="JAIQ01000096">
    <property type="protein sequence ID" value="KLD99433.1"/>
    <property type="molecule type" value="Genomic_DNA"/>
</dbReference>
<feature type="domain" description="AraC effector-binding" evidence="1">
    <location>
        <begin position="1"/>
        <end position="148"/>
    </location>
</feature>
<dbReference type="AlphaFoldDB" id="A0A0G9JYS7"/>
<dbReference type="InterPro" id="IPR011256">
    <property type="entry name" value="Reg_factor_effector_dom_sf"/>
</dbReference>
<dbReference type="InterPro" id="IPR010499">
    <property type="entry name" value="AraC_E-bd"/>
</dbReference>
<dbReference type="PANTHER" id="PTHR36444">
    <property type="entry name" value="TRANSCRIPTIONAL REGULATOR PROTEIN YOBU-RELATED"/>
    <property type="match status" value="1"/>
</dbReference>
<gene>
    <name evidence="2" type="ORF">AA20_06630</name>
</gene>